<dbReference type="Proteomes" id="UP000327493">
    <property type="component" value="Unassembled WGS sequence"/>
</dbReference>
<feature type="non-terminal residue" evidence="1">
    <location>
        <position position="20"/>
    </location>
</feature>
<comment type="caution">
    <text evidence="1">The sequence shown here is derived from an EMBL/GenBank/DDBJ whole genome shotgun (WGS) entry which is preliminary data.</text>
</comment>
<evidence type="ECO:0000313" key="2">
    <source>
        <dbReference type="Proteomes" id="UP000327493"/>
    </source>
</evidence>
<sequence length="20" mass="2475">MSTQTLRLRLHYFQPLEDIL</sequence>
<protein>
    <submittedName>
        <fullName evidence="1">Uncharacterized protein</fullName>
    </submittedName>
</protein>
<accession>A0A5J5CDS4</accession>
<evidence type="ECO:0000313" key="1">
    <source>
        <dbReference type="EMBL" id="KAA8579285.1"/>
    </source>
</evidence>
<gene>
    <name evidence="1" type="ORF">FQN60_016758</name>
</gene>
<dbReference type="EMBL" id="VOFY01000032">
    <property type="protein sequence ID" value="KAA8579285.1"/>
    <property type="molecule type" value="Genomic_DNA"/>
</dbReference>
<keyword evidence="2" id="KW-1185">Reference proteome</keyword>
<name>A0A5J5CDS4_9PERO</name>
<proteinExistence type="predicted"/>
<organism evidence="1 2">
    <name type="scientific">Etheostoma spectabile</name>
    <name type="common">orangethroat darter</name>
    <dbReference type="NCBI Taxonomy" id="54343"/>
    <lineage>
        <taxon>Eukaryota</taxon>
        <taxon>Metazoa</taxon>
        <taxon>Chordata</taxon>
        <taxon>Craniata</taxon>
        <taxon>Vertebrata</taxon>
        <taxon>Euteleostomi</taxon>
        <taxon>Actinopterygii</taxon>
        <taxon>Neopterygii</taxon>
        <taxon>Teleostei</taxon>
        <taxon>Neoteleostei</taxon>
        <taxon>Acanthomorphata</taxon>
        <taxon>Eupercaria</taxon>
        <taxon>Perciformes</taxon>
        <taxon>Percoidei</taxon>
        <taxon>Percidae</taxon>
        <taxon>Etheostomatinae</taxon>
        <taxon>Etheostoma</taxon>
    </lineage>
</organism>
<reference evidence="1 2" key="1">
    <citation type="submission" date="2019-08" db="EMBL/GenBank/DDBJ databases">
        <title>A chromosome-level genome assembly, high-density linkage maps, and genome scans reveal the genomic architecture of hybrid incompatibilities underlying speciation via character displacement in darters (Percidae: Etheostominae).</title>
        <authorList>
            <person name="Moran R.L."/>
            <person name="Catchen J.M."/>
            <person name="Fuller R.C."/>
        </authorList>
    </citation>
    <scope>NUCLEOTIDE SEQUENCE [LARGE SCALE GENOMIC DNA]</scope>
    <source>
        <strain evidence="1">EspeVRDwgs_2016</strain>
        <tissue evidence="1">Muscle</tissue>
    </source>
</reference>
<dbReference type="AlphaFoldDB" id="A0A5J5CDS4"/>